<dbReference type="InterPro" id="IPR036412">
    <property type="entry name" value="HAD-like_sf"/>
</dbReference>
<dbReference type="InterPro" id="IPR023298">
    <property type="entry name" value="ATPase_P-typ_TM_dom_sf"/>
</dbReference>
<dbReference type="InterPro" id="IPR008250">
    <property type="entry name" value="ATPase_P-typ_transduc_dom_A_sf"/>
</dbReference>
<dbReference type="Pfam" id="PF00690">
    <property type="entry name" value="Cation_ATPase_N"/>
    <property type="match status" value="1"/>
</dbReference>
<comment type="subcellular location">
    <subcellularLocation>
        <location evidence="1">Endomembrane system</location>
        <topology evidence="1">Multi-pass membrane protein</topology>
    </subcellularLocation>
</comment>
<feature type="transmembrane region" description="Helical" evidence="9">
    <location>
        <begin position="87"/>
        <end position="113"/>
    </location>
</feature>
<keyword evidence="12" id="KW-1185">Reference proteome</keyword>
<keyword evidence="7" id="KW-0406">Ion transport</keyword>
<dbReference type="PANTHER" id="PTHR24093">
    <property type="entry name" value="CATION TRANSPORTING ATPASE"/>
    <property type="match status" value="1"/>
</dbReference>
<dbReference type="InterPro" id="IPR023299">
    <property type="entry name" value="ATPase_P-typ_cyto_dom_N"/>
</dbReference>
<dbReference type="OMA" id="TISHEWY"/>
<evidence type="ECO:0000313" key="11">
    <source>
        <dbReference type="EMBL" id="EDO44517.1"/>
    </source>
</evidence>
<dbReference type="EMBL" id="DS469544">
    <property type="protein sequence ID" value="EDO44517.1"/>
    <property type="molecule type" value="Genomic_DNA"/>
</dbReference>
<dbReference type="InterPro" id="IPR004014">
    <property type="entry name" value="ATPase_P-typ_cation-transptr_N"/>
</dbReference>
<feature type="transmembrane region" description="Helical" evidence="9">
    <location>
        <begin position="800"/>
        <end position="821"/>
    </location>
</feature>
<feature type="domain" description="Cation-transporting P-type ATPase N-terminal" evidence="10">
    <location>
        <begin position="36"/>
        <end position="111"/>
    </location>
</feature>
<dbReference type="SUPFAM" id="SSF56784">
    <property type="entry name" value="HAD-like"/>
    <property type="match status" value="1"/>
</dbReference>
<dbReference type="InterPro" id="IPR059000">
    <property type="entry name" value="ATPase_P-type_domA"/>
</dbReference>
<keyword evidence="2" id="KW-0813">Transport</keyword>
<dbReference type="STRING" id="45351.A7RVV7"/>
<evidence type="ECO:0000256" key="4">
    <source>
        <dbReference type="ARBA" id="ARBA00022723"/>
    </source>
</evidence>
<keyword evidence="6 9" id="KW-1133">Transmembrane helix</keyword>
<dbReference type="GO" id="GO:0051480">
    <property type="term" value="P:regulation of cytosolic calcium ion concentration"/>
    <property type="evidence" value="ECO:0000318"/>
    <property type="project" value="GO_Central"/>
</dbReference>
<dbReference type="SUPFAM" id="SSF81653">
    <property type="entry name" value="Calcium ATPase, transduction domain A"/>
    <property type="match status" value="1"/>
</dbReference>
<dbReference type="eggNOG" id="KOG0204">
    <property type="taxonomic scope" value="Eukaryota"/>
</dbReference>
<name>A7RVV7_NEMVE</name>
<dbReference type="Pfam" id="PF13246">
    <property type="entry name" value="Cation_ATPase"/>
    <property type="match status" value="1"/>
</dbReference>
<evidence type="ECO:0000256" key="2">
    <source>
        <dbReference type="ARBA" id="ARBA00022448"/>
    </source>
</evidence>
<dbReference type="PhylomeDB" id="A7RVV7"/>
<evidence type="ECO:0000256" key="7">
    <source>
        <dbReference type="ARBA" id="ARBA00023065"/>
    </source>
</evidence>
<keyword evidence="8 9" id="KW-0472">Membrane</keyword>
<dbReference type="InterPro" id="IPR006408">
    <property type="entry name" value="P-type_ATPase_IIB"/>
</dbReference>
<feature type="non-terminal residue" evidence="11">
    <location>
        <position position="1"/>
    </location>
</feature>
<feature type="transmembrane region" description="Helical" evidence="9">
    <location>
        <begin position="334"/>
        <end position="361"/>
    </location>
</feature>
<dbReference type="Gene3D" id="2.70.150.10">
    <property type="entry name" value="Calcium-transporting ATPase, cytoplasmic transduction domain A"/>
    <property type="match status" value="1"/>
</dbReference>
<evidence type="ECO:0000259" key="10">
    <source>
        <dbReference type="SMART" id="SM00831"/>
    </source>
</evidence>
<dbReference type="GO" id="GO:0046872">
    <property type="term" value="F:metal ion binding"/>
    <property type="evidence" value="ECO:0007669"/>
    <property type="project" value="UniProtKB-KW"/>
</dbReference>
<dbReference type="GO" id="GO:0012505">
    <property type="term" value="C:endomembrane system"/>
    <property type="evidence" value="ECO:0007669"/>
    <property type="project" value="UniProtKB-SubCell"/>
</dbReference>
<gene>
    <name evidence="11" type="ORF">NEMVEDRAFT_v1g182548</name>
</gene>
<keyword evidence="5" id="KW-0460">Magnesium</keyword>
<dbReference type="PRINTS" id="PR00119">
    <property type="entry name" value="CATATPASE"/>
</dbReference>
<dbReference type="Proteomes" id="UP000001593">
    <property type="component" value="Unassembled WGS sequence"/>
</dbReference>
<dbReference type="AlphaFoldDB" id="A7RVV7"/>
<proteinExistence type="predicted"/>
<reference evidence="11 12" key="1">
    <citation type="journal article" date="2007" name="Science">
        <title>Sea anemone genome reveals ancestral eumetazoan gene repertoire and genomic organization.</title>
        <authorList>
            <person name="Putnam N.H."/>
            <person name="Srivastava M."/>
            <person name="Hellsten U."/>
            <person name="Dirks B."/>
            <person name="Chapman J."/>
            <person name="Salamov A."/>
            <person name="Terry A."/>
            <person name="Shapiro H."/>
            <person name="Lindquist E."/>
            <person name="Kapitonov V.V."/>
            <person name="Jurka J."/>
            <person name="Genikhovich G."/>
            <person name="Grigoriev I.V."/>
            <person name="Lucas S.M."/>
            <person name="Steele R.E."/>
            <person name="Finnerty J.R."/>
            <person name="Technau U."/>
            <person name="Martindale M.Q."/>
            <person name="Rokhsar D.S."/>
        </authorList>
    </citation>
    <scope>NUCLEOTIDE SEQUENCE [LARGE SCALE GENOMIC DNA]</scope>
    <source>
        <strain evidence="12">CH2 X CH6</strain>
    </source>
</reference>
<sequence length="1014" mass="113333">MPTTAPEIEEPGRLKTKLVEILTQKDGKGLQMLDDDFGGVRGIIHRLQTSSKKGILDTSDALARRTKSFGSNRISGQAKRRGFFRALLYSMTDIVLILLVLGGIASVILGYYYREVCKGKYIPDSEKNAWMEGAGILGTAAVIVLLSTLSDYLREKSFYRLQKRIESERKTRVMRGGEMKEICYQDVKVGDLCVIGPGSIIPADGILVENTELTTDESSLNKESRASKTSRDPFVFASTHVTEGSGKMIILAVGDSTQIAAITRQQPKQKVDDEFDPDDFRQTLHGKLTMASAILGLIGIIIGIIVGLVLLISFLVKTYEIDNIPYDASHWNEIIKTFIIAVVIIIVAEPEGLSMAVTITLSRSLRNMCAQDIFVRNADVLETMGSVTTLCCNKTGVLTAVSKIPLYEEVAECFVGGKHFRGDTSHYKSDIAVKVVHEVAKGIAINTSYNSNIQVRTQLVSSSERNQVGDITECALLQFTADLGVYYPFIREANPCEEFSKVFPFSPETRSMTTVVKENATYKVYCKGSPEVVLPRCVRLLNMDEQEETLDADRLKKVNDIITAMQEKSQLKVMCLAYGTTPFKGRSRDVCMEPRLSKEPNWDEENRILSDMHFVGFVGMEESVRGEVSEAILRCRRAGLMITMVTGASLQTAGSFAQNCGILTPNKYWPAVEKTIIGYDSKLLNEEISDDSGKISQVEFDKLWPDVRVVSRCTPEGKRSFMQAIRRSRVRREGEVVAVVASGVHDANFLRDADVGLSMGATGTDIAQEASDIVLKGDKFSSVLDTIKWGRHIYETVLKFLQFQLTATWVTMIVLIIGAILFQKSIFSAAQLLWLNLIMDALASLALTGDHPTDDILRHKPYGRNKPLISRAVLRNVIGHAIYQIAVVFIVIYLIADFTDTRFGYSAESLCRPTQHSTMVFTTFILMQLFNEVNCRRVSSRNVFSGPFDWVFLIVLLLCIGVQIIIVQFFTNSFRVEPLDWQQWLWCFFFGFSELIWGQIIFSVPKGVIPRFFR</sequence>
<evidence type="ECO:0000256" key="9">
    <source>
        <dbReference type="SAM" id="Phobius"/>
    </source>
</evidence>
<organism evidence="11 12">
    <name type="scientific">Nematostella vectensis</name>
    <name type="common">Starlet sea anemone</name>
    <dbReference type="NCBI Taxonomy" id="45351"/>
    <lineage>
        <taxon>Eukaryota</taxon>
        <taxon>Metazoa</taxon>
        <taxon>Cnidaria</taxon>
        <taxon>Anthozoa</taxon>
        <taxon>Hexacorallia</taxon>
        <taxon>Actiniaria</taxon>
        <taxon>Edwardsiidae</taxon>
        <taxon>Nematostella</taxon>
    </lineage>
</organism>
<dbReference type="NCBIfam" id="TIGR01517">
    <property type="entry name" value="ATPase-IIB_Ca"/>
    <property type="match status" value="1"/>
</dbReference>
<dbReference type="GO" id="GO:0005524">
    <property type="term" value="F:ATP binding"/>
    <property type="evidence" value="ECO:0007669"/>
    <property type="project" value="InterPro"/>
</dbReference>
<dbReference type="SUPFAM" id="SSF81660">
    <property type="entry name" value="Metal cation-transporting ATPase, ATP-binding domain N"/>
    <property type="match status" value="1"/>
</dbReference>
<protein>
    <recommendedName>
        <fullName evidence="10">Cation-transporting P-type ATPase N-terminal domain-containing protein</fullName>
    </recommendedName>
</protein>
<dbReference type="Gene3D" id="3.40.50.1000">
    <property type="entry name" value="HAD superfamily/HAD-like"/>
    <property type="match status" value="1"/>
</dbReference>
<accession>A7RVV7</accession>
<dbReference type="Pfam" id="PF00122">
    <property type="entry name" value="E1-E2_ATPase"/>
    <property type="match status" value="1"/>
</dbReference>
<feature type="transmembrane region" description="Helical" evidence="9">
    <location>
        <begin position="133"/>
        <end position="153"/>
    </location>
</feature>
<dbReference type="InParanoid" id="A7RVV7"/>
<dbReference type="SMART" id="SM00831">
    <property type="entry name" value="Cation_ATPase_N"/>
    <property type="match status" value="1"/>
</dbReference>
<dbReference type="HOGENOM" id="CLU_002360_9_0_1"/>
<dbReference type="Gene3D" id="3.40.1110.10">
    <property type="entry name" value="Calcium-transporting ATPase, cytoplasmic domain N"/>
    <property type="match status" value="1"/>
</dbReference>
<evidence type="ECO:0000256" key="3">
    <source>
        <dbReference type="ARBA" id="ARBA00022692"/>
    </source>
</evidence>
<evidence type="ECO:0000256" key="1">
    <source>
        <dbReference type="ARBA" id="ARBA00004127"/>
    </source>
</evidence>
<dbReference type="GO" id="GO:0005886">
    <property type="term" value="C:plasma membrane"/>
    <property type="evidence" value="ECO:0000318"/>
    <property type="project" value="GO_Central"/>
</dbReference>
<dbReference type="SUPFAM" id="SSF81665">
    <property type="entry name" value="Calcium ATPase, transmembrane domain M"/>
    <property type="match status" value="1"/>
</dbReference>
<dbReference type="InterPro" id="IPR006068">
    <property type="entry name" value="ATPase_P-typ_cation-transptr_C"/>
</dbReference>
<feature type="transmembrane region" description="Helical" evidence="9">
    <location>
        <begin position="947"/>
        <end position="971"/>
    </location>
</feature>
<dbReference type="Pfam" id="PF00689">
    <property type="entry name" value="Cation_ATPase_C"/>
    <property type="match status" value="1"/>
</dbReference>
<dbReference type="InterPro" id="IPR023214">
    <property type="entry name" value="HAD_sf"/>
</dbReference>
<keyword evidence="4" id="KW-0479">Metal-binding</keyword>
<feature type="transmembrane region" description="Helical" evidence="9">
    <location>
        <begin position="290"/>
        <end position="314"/>
    </location>
</feature>
<dbReference type="Gene3D" id="1.20.1110.10">
    <property type="entry name" value="Calcium-transporting ATPase, transmembrane domain"/>
    <property type="match status" value="1"/>
</dbReference>
<evidence type="ECO:0000256" key="8">
    <source>
        <dbReference type="ARBA" id="ARBA00023136"/>
    </source>
</evidence>
<feature type="transmembrane region" description="Helical" evidence="9">
    <location>
        <begin position="873"/>
        <end position="896"/>
    </location>
</feature>
<dbReference type="GO" id="GO:0005388">
    <property type="term" value="F:P-type calcium transporter activity"/>
    <property type="evidence" value="ECO:0000318"/>
    <property type="project" value="GO_Central"/>
</dbReference>
<feature type="transmembrane region" description="Helical" evidence="9">
    <location>
        <begin position="983"/>
        <end position="1004"/>
    </location>
</feature>
<keyword evidence="3 9" id="KW-0812">Transmembrane</keyword>
<evidence type="ECO:0000313" key="12">
    <source>
        <dbReference type="Proteomes" id="UP000001593"/>
    </source>
</evidence>
<evidence type="ECO:0000256" key="6">
    <source>
        <dbReference type="ARBA" id="ARBA00022989"/>
    </source>
</evidence>
<evidence type="ECO:0000256" key="5">
    <source>
        <dbReference type="ARBA" id="ARBA00022842"/>
    </source>
</evidence>
<dbReference type="PANTHER" id="PTHR24093:SF369">
    <property type="entry name" value="CALCIUM-TRANSPORTING ATPASE"/>
    <property type="match status" value="1"/>
</dbReference>